<reference evidence="1" key="3">
    <citation type="journal article" date="2009" name="J. Microbiol.">
        <title>Mobilization functions of the bacteriocinogenic plasmid pRJ6 of Staphylococcus aureus.</title>
        <authorList>
            <person name="Varella Coelho M.L."/>
            <person name="Ceotto H."/>
            <person name="Madureira D.J."/>
            <person name="Nes I.F."/>
            <person name="Freire Bastos M.D.C."/>
        </authorList>
    </citation>
    <scope>NUCLEOTIDE SEQUENCE</scope>
    <source>
        <plasmid evidence="1">pRJ6</plasmid>
    </source>
</reference>
<evidence type="ECO:0000313" key="2">
    <source>
        <dbReference type="EMBL" id="MCE3363467.1"/>
    </source>
</evidence>
<dbReference type="EMBL" id="JAIUEN010000176">
    <property type="protein sequence ID" value="MCE3363467.1"/>
    <property type="molecule type" value="Genomic_DNA"/>
</dbReference>
<dbReference type="EMBL" id="AF241888">
    <property type="protein sequence ID" value="AAK73554.1"/>
    <property type="molecule type" value="Genomic_DNA"/>
</dbReference>
<dbReference type="AlphaFoldDB" id="Q93GF7"/>
<name>Q93GF7_STAAU</name>
<accession>Q93GF7</accession>
<dbReference type="RefSeq" id="WP_012569512.1">
    <property type="nucleotide sequence ID" value="NC_011522.1"/>
</dbReference>
<evidence type="ECO:0000313" key="1">
    <source>
        <dbReference type="EMBL" id="AAK73554.1"/>
    </source>
</evidence>
<sequence>MGALIKTGAKIIGSGAAGGLGTYIGHKILGK</sequence>
<dbReference type="NCBIfam" id="NF038165">
    <property type="entry name" value="garvicinKS_B"/>
    <property type="match status" value="1"/>
</dbReference>
<protein>
    <submittedName>
        <fullName evidence="1">AurC</fullName>
    </submittedName>
    <submittedName>
        <fullName evidence="2">GatB family leaderless bacteriocin</fullName>
    </submittedName>
</protein>
<proteinExistence type="predicted"/>
<reference evidence="1" key="2">
    <citation type="submission" date="2007-10" db="EMBL/GenBank/DDBJ databases">
        <authorList>
            <person name="Coelho M.L.V."/>
            <person name="Madureira D.J."/>
            <person name="Nes I.F."/>
            <person name="Bastos M.C.F."/>
        </authorList>
    </citation>
    <scope>NUCLEOTIDE SEQUENCE</scope>
    <source>
        <plasmid evidence="1">pRJ6</plasmid>
    </source>
</reference>
<gene>
    <name evidence="1" type="primary">aurC</name>
    <name evidence="2" type="ORF">LB359_14405</name>
</gene>
<geneLocation type="plasmid" evidence="1">
    <name>pRJ6</name>
</geneLocation>
<dbReference type="Proteomes" id="UP001200271">
    <property type="component" value="Unassembled WGS sequence"/>
</dbReference>
<reference evidence="1" key="1">
    <citation type="journal article" date="2001" name="J. Mol. Biol.">
        <title>Molecular characterisation of aureocin A70, a multi-peptide bacteriocin isolated from Staphylococcus aureus.</title>
        <authorList>
            <person name="Netz D.J."/>
            <person name="Sahl H.G."/>
            <person name="Marcelino R."/>
            <person name="dos Santos Nascimento J."/>
            <person name="de Oliveira S.S."/>
            <person name="Soares M.B."/>
            <person name="do Carmo de Freire Bastos M."/>
            <person name="Marcolino R."/>
        </authorList>
    </citation>
    <scope>NUCLEOTIDE SEQUENCE</scope>
    <source>
        <plasmid evidence="1">pRJ6</plasmid>
    </source>
</reference>
<organism evidence="1">
    <name type="scientific">Staphylococcus aureus</name>
    <dbReference type="NCBI Taxonomy" id="1280"/>
    <lineage>
        <taxon>Bacteria</taxon>
        <taxon>Bacillati</taxon>
        <taxon>Bacillota</taxon>
        <taxon>Bacilli</taxon>
        <taxon>Bacillales</taxon>
        <taxon>Staphylococcaceae</taxon>
        <taxon>Staphylococcus</taxon>
    </lineage>
</organism>
<reference evidence="2" key="4">
    <citation type="journal article" date="2021" name="Front Med (Lausanne)">
        <title>The Prevalence and Determinants of Fusidic Acid Resistance Among Methicillin-Resistant Staphylococcus aureus Clinical Isolates in China.</title>
        <authorList>
            <person name="Zhao H."/>
            <person name="Wang X."/>
            <person name="Wang B."/>
            <person name="Xu Y."/>
            <person name="Rao L."/>
            <person name="Wan B."/>
            <person name="Guo Y."/>
            <person name="Wu X."/>
            <person name="Yu J."/>
            <person name="Chen L."/>
            <person name="Li M."/>
            <person name="Yu F."/>
        </authorList>
    </citation>
    <scope>NUCLEOTIDE SEQUENCE</scope>
    <source>
        <strain evidence="2">NC-4</strain>
    </source>
</reference>
<reference evidence="2" key="5">
    <citation type="submission" date="2023-08" db="EMBL/GenBank/DDBJ databases">
        <authorList>
            <person name="Zhao H."/>
            <person name="Wang X."/>
        </authorList>
    </citation>
    <scope>NUCLEOTIDE SEQUENCE</scope>
    <source>
        <strain evidence="2">NC-4</strain>
    </source>
</reference>
<keyword evidence="1" id="KW-0614">Plasmid</keyword>